<organism evidence="1 2">
    <name type="scientific">Methylobacterium goesingense</name>
    <dbReference type="NCBI Taxonomy" id="243690"/>
    <lineage>
        <taxon>Bacteria</taxon>
        <taxon>Pseudomonadati</taxon>
        <taxon>Pseudomonadota</taxon>
        <taxon>Alphaproteobacteria</taxon>
        <taxon>Hyphomicrobiales</taxon>
        <taxon>Methylobacteriaceae</taxon>
        <taxon>Methylobacterium</taxon>
    </lineage>
</organism>
<evidence type="ECO:0000313" key="1">
    <source>
        <dbReference type="EMBL" id="MET3693749.1"/>
    </source>
</evidence>
<protein>
    <submittedName>
        <fullName evidence="1">Uncharacterized protein</fullName>
    </submittedName>
</protein>
<dbReference type="Proteomes" id="UP001549145">
    <property type="component" value="Unassembled WGS sequence"/>
</dbReference>
<reference evidence="1 2" key="1">
    <citation type="submission" date="2024-06" db="EMBL/GenBank/DDBJ databases">
        <title>Genomic Encyclopedia of Type Strains, Phase IV (KMG-IV): sequencing the most valuable type-strain genomes for metagenomic binning, comparative biology and taxonomic classification.</title>
        <authorList>
            <person name="Goeker M."/>
        </authorList>
    </citation>
    <scope>NUCLEOTIDE SEQUENCE [LARGE SCALE GENOMIC DNA]</scope>
    <source>
        <strain evidence="1 2">DSM 21331</strain>
    </source>
</reference>
<dbReference type="EMBL" id="JBEPMM010000009">
    <property type="protein sequence ID" value="MET3693749.1"/>
    <property type="molecule type" value="Genomic_DNA"/>
</dbReference>
<keyword evidence="2" id="KW-1185">Reference proteome</keyword>
<proteinExistence type="predicted"/>
<dbReference type="RefSeq" id="WP_238281988.1">
    <property type="nucleotide sequence ID" value="NZ_BPQL01000147.1"/>
</dbReference>
<gene>
    <name evidence="1" type="ORF">ABID43_003300</name>
</gene>
<name>A0ABV2L7Z9_9HYPH</name>
<sequence length="58" mass="6202">MARRELAATLDGRRVTDLVPPAAGEPMRDYAVRATGELMVRYLAQGGDAPAPLARPPL</sequence>
<comment type="caution">
    <text evidence="1">The sequence shown here is derived from an EMBL/GenBank/DDBJ whole genome shotgun (WGS) entry which is preliminary data.</text>
</comment>
<evidence type="ECO:0000313" key="2">
    <source>
        <dbReference type="Proteomes" id="UP001549145"/>
    </source>
</evidence>
<accession>A0ABV2L7Z9</accession>